<evidence type="ECO:0000256" key="6">
    <source>
        <dbReference type="ARBA" id="ARBA00023315"/>
    </source>
</evidence>
<reference evidence="9" key="1">
    <citation type="journal article" date="2019" name="Int. J. Syst. Evol. Microbiol.">
        <title>The Global Catalogue of Microorganisms (GCM) 10K type strain sequencing project: providing services to taxonomists for standard genome sequencing and annotation.</title>
        <authorList>
            <consortium name="The Broad Institute Genomics Platform"/>
            <consortium name="The Broad Institute Genome Sequencing Center for Infectious Disease"/>
            <person name="Wu L."/>
            <person name="Ma J."/>
        </authorList>
    </citation>
    <scope>NUCLEOTIDE SEQUENCE [LARGE SCALE GENOMIC DNA]</scope>
    <source>
        <strain evidence="9">JCM 18283</strain>
    </source>
</reference>
<evidence type="ECO:0000256" key="5">
    <source>
        <dbReference type="ARBA" id="ARBA00023136"/>
    </source>
</evidence>
<dbReference type="RefSeq" id="WP_345330927.1">
    <property type="nucleotide sequence ID" value="NZ_BAABJI010000002.1"/>
</dbReference>
<keyword evidence="7" id="KW-0812">Transmembrane</keyword>
<keyword evidence="3" id="KW-0997">Cell inner membrane</keyword>
<feature type="transmembrane region" description="Helical" evidence="7">
    <location>
        <begin position="6"/>
        <end position="39"/>
    </location>
</feature>
<dbReference type="GO" id="GO:0016746">
    <property type="term" value="F:acyltransferase activity"/>
    <property type="evidence" value="ECO:0007669"/>
    <property type="project" value="UniProtKB-KW"/>
</dbReference>
<gene>
    <name evidence="8" type="ORF">GCM10023313_18700</name>
</gene>
<evidence type="ECO:0000313" key="9">
    <source>
        <dbReference type="Proteomes" id="UP001501436"/>
    </source>
</evidence>
<accession>A0ABP9FT97</accession>
<comment type="subcellular location">
    <subcellularLocation>
        <location evidence="1">Cell inner membrane</location>
    </subcellularLocation>
</comment>
<dbReference type="Proteomes" id="UP001501436">
    <property type="component" value="Unassembled WGS sequence"/>
</dbReference>
<keyword evidence="2" id="KW-1003">Cell membrane</keyword>
<proteinExistence type="predicted"/>
<evidence type="ECO:0000256" key="2">
    <source>
        <dbReference type="ARBA" id="ARBA00022475"/>
    </source>
</evidence>
<dbReference type="EMBL" id="BAABJI010000002">
    <property type="protein sequence ID" value="GAA4915481.1"/>
    <property type="molecule type" value="Genomic_DNA"/>
</dbReference>
<evidence type="ECO:0000256" key="3">
    <source>
        <dbReference type="ARBA" id="ARBA00022519"/>
    </source>
</evidence>
<keyword evidence="4" id="KW-0808">Transferase</keyword>
<evidence type="ECO:0000256" key="7">
    <source>
        <dbReference type="SAM" id="Phobius"/>
    </source>
</evidence>
<dbReference type="PANTHER" id="PTHR30606:SF10">
    <property type="entry name" value="PHOSPHATIDYLINOSITOL MANNOSIDE ACYLTRANSFERASE"/>
    <property type="match status" value="1"/>
</dbReference>
<evidence type="ECO:0000256" key="4">
    <source>
        <dbReference type="ARBA" id="ARBA00022679"/>
    </source>
</evidence>
<name>A0ABP9FT97_9SPHI</name>
<sequence length="293" mass="34671">MINKGLSYIGIGFLYLVSLLPFWFLYLIADVLFVVIYYITGYRRKVVQQNLRNAFPEKSDEERCKIERDFFRYFADLIVEIIKGITLSERQINKRIKILNVNLINSYFEQGRNVIGAVGHYGNWEMSALSLGVITDKPRLIVYKPLSNKIFERFFIHVRSRFGATLVAMKNTLRKLSEMRRQVSITVLVADQTPVQHEAQYFTTFLNQPTAVFLGVEKLSKMMDAVVVFCDIKRVKRGYYTCTFVPLAEHPKQTAEYEVTELHVKYLENMIRQQPQYWLWTHRRWKFKPEDKH</sequence>
<organism evidence="8 9">
    <name type="scientific">Mucilaginibacter defluvii</name>
    <dbReference type="NCBI Taxonomy" id="1196019"/>
    <lineage>
        <taxon>Bacteria</taxon>
        <taxon>Pseudomonadati</taxon>
        <taxon>Bacteroidota</taxon>
        <taxon>Sphingobacteriia</taxon>
        <taxon>Sphingobacteriales</taxon>
        <taxon>Sphingobacteriaceae</taxon>
        <taxon>Mucilaginibacter</taxon>
    </lineage>
</organism>
<dbReference type="PANTHER" id="PTHR30606">
    <property type="entry name" value="LIPID A BIOSYNTHESIS LAUROYL ACYLTRANSFERASE"/>
    <property type="match status" value="1"/>
</dbReference>
<keyword evidence="7" id="KW-1133">Transmembrane helix</keyword>
<keyword evidence="6 8" id="KW-0012">Acyltransferase</keyword>
<dbReference type="CDD" id="cd07984">
    <property type="entry name" value="LPLAT_LABLAT-like"/>
    <property type="match status" value="1"/>
</dbReference>
<dbReference type="Pfam" id="PF03279">
    <property type="entry name" value="Lip_A_acyltrans"/>
    <property type="match status" value="1"/>
</dbReference>
<evidence type="ECO:0000313" key="8">
    <source>
        <dbReference type="EMBL" id="GAA4915481.1"/>
    </source>
</evidence>
<keyword evidence="5 7" id="KW-0472">Membrane</keyword>
<evidence type="ECO:0000256" key="1">
    <source>
        <dbReference type="ARBA" id="ARBA00004533"/>
    </source>
</evidence>
<keyword evidence="9" id="KW-1185">Reference proteome</keyword>
<dbReference type="InterPro" id="IPR004960">
    <property type="entry name" value="LipA_acyltrans"/>
</dbReference>
<protein>
    <submittedName>
        <fullName evidence="8">Lysophospholipid acyltransferase family protein</fullName>
    </submittedName>
</protein>
<comment type="caution">
    <text evidence="8">The sequence shown here is derived from an EMBL/GenBank/DDBJ whole genome shotgun (WGS) entry which is preliminary data.</text>
</comment>
<dbReference type="PIRSF" id="PIRSF026649">
    <property type="entry name" value="MsbB"/>
    <property type="match status" value="1"/>
</dbReference>